<name>A0AAE1GN91_PETCI</name>
<protein>
    <submittedName>
        <fullName evidence="1">Uncharacterized protein</fullName>
    </submittedName>
</protein>
<dbReference type="Proteomes" id="UP001286313">
    <property type="component" value="Unassembled WGS sequence"/>
</dbReference>
<reference evidence="1" key="1">
    <citation type="submission" date="2023-10" db="EMBL/GenBank/DDBJ databases">
        <title>Genome assemblies of two species of porcelain crab, Petrolisthes cinctipes and Petrolisthes manimaculis (Anomura: Porcellanidae).</title>
        <authorList>
            <person name="Angst P."/>
        </authorList>
    </citation>
    <scope>NUCLEOTIDE SEQUENCE</scope>
    <source>
        <strain evidence="1">PB745_01</strain>
        <tissue evidence="1">Gill</tissue>
    </source>
</reference>
<evidence type="ECO:0000313" key="1">
    <source>
        <dbReference type="EMBL" id="KAK3894971.1"/>
    </source>
</evidence>
<evidence type="ECO:0000313" key="2">
    <source>
        <dbReference type="Proteomes" id="UP001286313"/>
    </source>
</evidence>
<organism evidence="1 2">
    <name type="scientific">Petrolisthes cinctipes</name>
    <name type="common">Flat porcelain crab</name>
    <dbReference type="NCBI Taxonomy" id="88211"/>
    <lineage>
        <taxon>Eukaryota</taxon>
        <taxon>Metazoa</taxon>
        <taxon>Ecdysozoa</taxon>
        <taxon>Arthropoda</taxon>
        <taxon>Crustacea</taxon>
        <taxon>Multicrustacea</taxon>
        <taxon>Malacostraca</taxon>
        <taxon>Eumalacostraca</taxon>
        <taxon>Eucarida</taxon>
        <taxon>Decapoda</taxon>
        <taxon>Pleocyemata</taxon>
        <taxon>Anomura</taxon>
        <taxon>Galatheoidea</taxon>
        <taxon>Porcellanidae</taxon>
        <taxon>Petrolisthes</taxon>
    </lineage>
</organism>
<dbReference type="EMBL" id="JAWQEG010000074">
    <property type="protein sequence ID" value="KAK3894971.1"/>
    <property type="molecule type" value="Genomic_DNA"/>
</dbReference>
<comment type="caution">
    <text evidence="1">The sequence shown here is derived from an EMBL/GenBank/DDBJ whole genome shotgun (WGS) entry which is preliminary data.</text>
</comment>
<keyword evidence="2" id="KW-1185">Reference proteome</keyword>
<proteinExistence type="predicted"/>
<accession>A0AAE1GN91</accession>
<dbReference type="AlphaFoldDB" id="A0AAE1GN91"/>
<sequence length="131" mass="14329">MVTAVLLKDQLKDQLETLSSRCMSSRTTLAIYGRRGSLRRPTSDDEARGSVGTCWTITADEKGLPREALDTVLREETAHAPTLLQIMPAALTCGHAFFAGGRQQDGDWGRLPAKASFSLFLKCQSMAWQGV</sequence>
<gene>
    <name evidence="1" type="ORF">Pcinc_001264</name>
</gene>